<gene>
    <name evidence="2" type="ORF">D0Y65_006200</name>
</gene>
<keyword evidence="1" id="KW-0732">Signal</keyword>
<dbReference type="PANTHER" id="PTHR33390:SF4">
    <property type="entry name" value="STRESS UP-REGULATED NOD 19-RELATED"/>
    <property type="match status" value="1"/>
</dbReference>
<dbReference type="InterPro" id="IPR011692">
    <property type="entry name" value="Stress_up-reg_Nod19"/>
</dbReference>
<name>A0A445L844_GLYSO</name>
<feature type="signal peptide" evidence="1">
    <location>
        <begin position="1"/>
        <end position="24"/>
    </location>
</feature>
<dbReference type="Proteomes" id="UP000289340">
    <property type="component" value="Chromosome 3"/>
</dbReference>
<dbReference type="PANTHER" id="PTHR33390">
    <property type="entry name" value="STRESS UP-REGULATED NOD 19 PROTEIN"/>
    <property type="match status" value="1"/>
</dbReference>
<sequence length="131" mass="15112">MKLISNAMILSFSIPLLLLSTSYSLYEKPKIHIMTFTFISESHFGIKSFDVELVDQEGNFISFFCRPEDVFFKRNEGTCNGGILSHYWRFGVESRETSSDILDPFVIEQGNPTKVKKGYEEKWLLNIIVTN</sequence>
<evidence type="ECO:0000313" key="2">
    <source>
        <dbReference type="EMBL" id="RZC19288.1"/>
    </source>
</evidence>
<proteinExistence type="predicted"/>
<accession>A0A445L844</accession>
<feature type="chain" id="PRO_5019406507" evidence="1">
    <location>
        <begin position="25"/>
        <end position="131"/>
    </location>
</feature>
<dbReference type="AlphaFoldDB" id="A0A445L844"/>
<evidence type="ECO:0000256" key="1">
    <source>
        <dbReference type="SAM" id="SignalP"/>
    </source>
</evidence>
<protein>
    <submittedName>
        <fullName evidence="2">Uncharacterized protein</fullName>
    </submittedName>
</protein>
<reference evidence="2 3" key="1">
    <citation type="submission" date="2018-09" db="EMBL/GenBank/DDBJ databases">
        <title>A high-quality reference genome of wild soybean provides a powerful tool to mine soybean genomes.</title>
        <authorList>
            <person name="Xie M."/>
            <person name="Chung C.Y.L."/>
            <person name="Li M.-W."/>
            <person name="Wong F.-L."/>
            <person name="Chan T.-F."/>
            <person name="Lam H.-M."/>
        </authorList>
    </citation>
    <scope>NUCLEOTIDE SEQUENCE [LARGE SCALE GENOMIC DNA]</scope>
    <source>
        <strain evidence="3">cv. W05</strain>
        <tissue evidence="2">Hypocotyl of etiolated seedlings</tissue>
    </source>
</reference>
<evidence type="ECO:0000313" key="3">
    <source>
        <dbReference type="Proteomes" id="UP000289340"/>
    </source>
</evidence>
<keyword evidence="3" id="KW-1185">Reference proteome</keyword>
<organism evidence="2 3">
    <name type="scientific">Glycine soja</name>
    <name type="common">Wild soybean</name>
    <dbReference type="NCBI Taxonomy" id="3848"/>
    <lineage>
        <taxon>Eukaryota</taxon>
        <taxon>Viridiplantae</taxon>
        <taxon>Streptophyta</taxon>
        <taxon>Embryophyta</taxon>
        <taxon>Tracheophyta</taxon>
        <taxon>Spermatophyta</taxon>
        <taxon>Magnoliopsida</taxon>
        <taxon>eudicotyledons</taxon>
        <taxon>Gunneridae</taxon>
        <taxon>Pentapetalae</taxon>
        <taxon>rosids</taxon>
        <taxon>fabids</taxon>
        <taxon>Fabales</taxon>
        <taxon>Fabaceae</taxon>
        <taxon>Papilionoideae</taxon>
        <taxon>50 kb inversion clade</taxon>
        <taxon>NPAAA clade</taxon>
        <taxon>indigoferoid/millettioid clade</taxon>
        <taxon>Phaseoleae</taxon>
        <taxon>Glycine</taxon>
        <taxon>Glycine subgen. Soja</taxon>
    </lineage>
</organism>
<comment type="caution">
    <text evidence="2">The sequence shown here is derived from an EMBL/GenBank/DDBJ whole genome shotgun (WGS) entry which is preliminary data.</text>
</comment>
<dbReference type="Pfam" id="PF07712">
    <property type="entry name" value="SURNod19"/>
    <property type="match status" value="1"/>
</dbReference>
<dbReference type="EMBL" id="QZWG01000003">
    <property type="protein sequence ID" value="RZC19288.1"/>
    <property type="molecule type" value="Genomic_DNA"/>
</dbReference>